<dbReference type="FunFam" id="3.40.50.460:FF:000007">
    <property type="entry name" value="ATP-dependent 6-phosphofructokinase"/>
    <property type="match status" value="1"/>
</dbReference>
<evidence type="ECO:0000256" key="4">
    <source>
        <dbReference type="ARBA" id="ARBA00004570"/>
    </source>
</evidence>
<feature type="binding site" evidence="16">
    <location>
        <position position="291"/>
    </location>
    <ligand>
        <name>substrate</name>
        <note>ligand shared between dimeric partners</note>
    </ligand>
</feature>
<comment type="activity regulation">
    <text evidence="16">Allosterically activated by ADP, AMP, or fructose 2,6-bisphosphate, and allosterically inhibited by ATP or citrate.</text>
</comment>
<dbReference type="PIRSF" id="PIRSF000533">
    <property type="entry name" value="ATP_PFK_euk"/>
    <property type="match status" value="1"/>
</dbReference>
<dbReference type="GO" id="GO:0048029">
    <property type="term" value="F:monosaccharide binding"/>
    <property type="evidence" value="ECO:0007669"/>
    <property type="project" value="TreeGrafter"/>
</dbReference>
<dbReference type="PANTHER" id="PTHR13697:SF4">
    <property type="entry name" value="ATP-DEPENDENT 6-PHOSPHOFRUCTOKINASE"/>
    <property type="match status" value="1"/>
</dbReference>
<evidence type="ECO:0000259" key="19">
    <source>
        <dbReference type="Pfam" id="PF00365"/>
    </source>
</evidence>
<feature type="binding site" description="in other chain" evidence="16">
    <location>
        <position position="480"/>
    </location>
    <ligand>
        <name>beta-D-fructose 2,6-bisphosphate</name>
        <dbReference type="ChEBI" id="CHEBI:58579"/>
        <note>allosteric activator; ligand shared between dimeric partners</note>
    </ligand>
</feature>
<organism evidence="20 21">
    <name type="scientific">Dothidotthia symphoricarpi CBS 119687</name>
    <dbReference type="NCBI Taxonomy" id="1392245"/>
    <lineage>
        <taxon>Eukaryota</taxon>
        <taxon>Fungi</taxon>
        <taxon>Dikarya</taxon>
        <taxon>Ascomycota</taxon>
        <taxon>Pezizomycotina</taxon>
        <taxon>Dothideomycetes</taxon>
        <taxon>Pleosporomycetidae</taxon>
        <taxon>Pleosporales</taxon>
        <taxon>Dothidotthiaceae</taxon>
        <taxon>Dothidotthia</taxon>
    </lineage>
</organism>
<comment type="pathway">
    <text evidence="5 16 17">Carbohydrate degradation; glycolysis; D-glyceraldehyde 3-phosphate and glycerone phosphate from D-glucose: step 3/4.</text>
</comment>
<dbReference type="InterPro" id="IPR009161">
    <property type="entry name" value="6-Pfructokinase_euk"/>
</dbReference>
<dbReference type="GO" id="GO:0070095">
    <property type="term" value="F:fructose-6-phosphate binding"/>
    <property type="evidence" value="ECO:0007669"/>
    <property type="project" value="TreeGrafter"/>
</dbReference>
<keyword evidence="12 16" id="KW-0067">ATP-binding</keyword>
<evidence type="ECO:0000256" key="9">
    <source>
        <dbReference type="ARBA" id="ARBA00022723"/>
    </source>
</evidence>
<dbReference type="GO" id="GO:0006002">
    <property type="term" value="P:fructose 6-phosphate metabolic process"/>
    <property type="evidence" value="ECO:0007669"/>
    <property type="project" value="InterPro"/>
</dbReference>
<feature type="binding site" description="in other chain" evidence="16">
    <location>
        <position position="728"/>
    </location>
    <ligand>
        <name>beta-D-fructose 2,6-bisphosphate</name>
        <dbReference type="ChEBI" id="CHEBI:58579"/>
        <note>allosteric activator; ligand shared between dimeric partners</note>
    </ligand>
</feature>
<proteinExistence type="inferred from homology"/>
<comment type="cofactor">
    <cofactor evidence="1 16">
        <name>Mg(2+)</name>
        <dbReference type="ChEBI" id="CHEBI:18420"/>
    </cofactor>
</comment>
<feature type="region of interest" description="C-terminal regulatory PFK domain 2" evidence="16">
    <location>
        <begin position="404"/>
        <end position="774"/>
    </location>
</feature>
<feature type="compositionally biased region" description="Pro residues" evidence="18">
    <location>
        <begin position="1"/>
        <end position="10"/>
    </location>
</feature>
<evidence type="ECO:0000256" key="13">
    <source>
        <dbReference type="ARBA" id="ARBA00022842"/>
    </source>
</evidence>
<dbReference type="UniPathway" id="UPA00109">
    <property type="reaction ID" value="UER00182"/>
</dbReference>
<keyword evidence="6 16" id="KW-0963">Cytoplasm</keyword>
<evidence type="ECO:0000313" key="21">
    <source>
        <dbReference type="Proteomes" id="UP000799771"/>
    </source>
</evidence>
<dbReference type="GO" id="GO:0051453">
    <property type="term" value="P:regulation of intracellular pH"/>
    <property type="evidence" value="ECO:0007669"/>
    <property type="project" value="UniProtKB-ARBA"/>
</dbReference>
<dbReference type="GO" id="GO:0030388">
    <property type="term" value="P:fructose 1,6-bisphosphate metabolic process"/>
    <property type="evidence" value="ECO:0007669"/>
    <property type="project" value="TreeGrafter"/>
</dbReference>
<comment type="subunit">
    <text evidence="16">Homotetramer.</text>
</comment>
<evidence type="ECO:0000256" key="7">
    <source>
        <dbReference type="ARBA" id="ARBA00022533"/>
    </source>
</evidence>
<keyword evidence="13 16" id="KW-0460">Magnesium</keyword>
<feature type="region of interest" description="Disordered" evidence="18">
    <location>
        <begin position="1"/>
        <end position="22"/>
    </location>
</feature>
<dbReference type="GO" id="GO:0061621">
    <property type="term" value="P:canonical glycolysis"/>
    <property type="evidence" value="ECO:0007669"/>
    <property type="project" value="TreeGrafter"/>
</dbReference>
<feature type="binding site" description="in other chain" evidence="16">
    <location>
        <position position="624"/>
    </location>
    <ligand>
        <name>beta-D-fructose 2,6-bisphosphate</name>
        <dbReference type="ChEBI" id="CHEBI:58579"/>
        <note>allosteric activator; ligand shared between dimeric partners</note>
    </ligand>
</feature>
<keyword evidence="9 16" id="KW-0479">Metal-binding</keyword>
<dbReference type="GeneID" id="54403586"/>
<comment type="similarity">
    <text evidence="16">Belongs to the phosphofructokinase type A (PFKA) family. ATP-dependent PFK group I subfamily. Eukaryotic two domain clade 'E' sub-subfamily.</text>
</comment>
<dbReference type="InterPro" id="IPR015912">
    <property type="entry name" value="Phosphofructokinase_CS"/>
</dbReference>
<feature type="region of interest" description="N-terminal catalytic PFK domain 1" evidence="16">
    <location>
        <begin position="1"/>
        <end position="389"/>
    </location>
</feature>
<feature type="binding site" evidence="16">
    <location>
        <position position="200"/>
    </location>
    <ligand>
        <name>substrate</name>
        <note>ligand shared between dimeric partners</note>
    </ligand>
</feature>
<dbReference type="GO" id="GO:0003872">
    <property type="term" value="F:6-phosphofructokinase activity"/>
    <property type="evidence" value="ECO:0007669"/>
    <property type="project" value="UniProtKB-UniRule"/>
</dbReference>
<dbReference type="HAMAP" id="MF_03184">
    <property type="entry name" value="Phosphofructokinase_I_E"/>
    <property type="match status" value="1"/>
</dbReference>
<feature type="active site" description="Proton acceptor" evidence="16">
    <location>
        <position position="165"/>
    </location>
</feature>
<feature type="binding site" description="in other chain" evidence="16">
    <location>
        <begin position="207"/>
        <end position="209"/>
    </location>
    <ligand>
        <name>substrate</name>
        <note>ligand shared between dimeric partners</note>
    </ligand>
</feature>
<dbReference type="SUPFAM" id="SSF53784">
    <property type="entry name" value="Phosphofructokinase"/>
    <property type="match status" value="2"/>
</dbReference>
<reference evidence="20" key="1">
    <citation type="journal article" date="2020" name="Stud. Mycol.">
        <title>101 Dothideomycetes genomes: a test case for predicting lifestyles and emergence of pathogens.</title>
        <authorList>
            <person name="Haridas S."/>
            <person name="Albert R."/>
            <person name="Binder M."/>
            <person name="Bloem J."/>
            <person name="Labutti K."/>
            <person name="Salamov A."/>
            <person name="Andreopoulos B."/>
            <person name="Baker S."/>
            <person name="Barry K."/>
            <person name="Bills G."/>
            <person name="Bluhm B."/>
            <person name="Cannon C."/>
            <person name="Castanera R."/>
            <person name="Culley D."/>
            <person name="Daum C."/>
            <person name="Ezra D."/>
            <person name="Gonzalez J."/>
            <person name="Henrissat B."/>
            <person name="Kuo A."/>
            <person name="Liang C."/>
            <person name="Lipzen A."/>
            <person name="Lutzoni F."/>
            <person name="Magnuson J."/>
            <person name="Mondo S."/>
            <person name="Nolan M."/>
            <person name="Ohm R."/>
            <person name="Pangilinan J."/>
            <person name="Park H.-J."/>
            <person name="Ramirez L."/>
            <person name="Alfaro M."/>
            <person name="Sun H."/>
            <person name="Tritt A."/>
            <person name="Yoshinaga Y."/>
            <person name="Zwiers L.-H."/>
            <person name="Turgeon B."/>
            <person name="Goodwin S."/>
            <person name="Spatafora J."/>
            <person name="Crous P."/>
            <person name="Grigoriev I."/>
        </authorList>
    </citation>
    <scope>NUCLEOTIDE SEQUENCE</scope>
    <source>
        <strain evidence="20">CBS 119687</strain>
    </source>
</reference>
<evidence type="ECO:0000256" key="2">
    <source>
        <dbReference type="ARBA" id="ARBA00002659"/>
    </source>
</evidence>
<comment type="subcellular location">
    <subcellularLocation>
        <location evidence="3 16">Cytoplasm</location>
    </subcellularLocation>
    <subcellularLocation>
        <location evidence="4">Mitochondrion outer membrane</location>
        <topology evidence="4">Peripheral membrane protein</topology>
        <orientation evidence="4">Cytoplasmic side</orientation>
    </subcellularLocation>
</comment>
<name>A0A6A6AP16_9PLEO</name>
<dbReference type="GO" id="GO:0046872">
    <property type="term" value="F:metal ion binding"/>
    <property type="evidence" value="ECO:0007669"/>
    <property type="project" value="UniProtKB-KW"/>
</dbReference>
<feature type="binding site" evidence="16">
    <location>
        <position position="118"/>
    </location>
    <ligand>
        <name>Mg(2+)</name>
        <dbReference type="ChEBI" id="CHEBI:18420"/>
        <note>catalytic</note>
    </ligand>
</feature>
<dbReference type="PANTHER" id="PTHR13697">
    <property type="entry name" value="PHOSPHOFRUCTOKINASE"/>
    <property type="match status" value="1"/>
</dbReference>
<comment type="similarity">
    <text evidence="17">Belongs to the phosphofructokinase type A (PFKA) family. ATP-dependent PFK group I subfamily. Eukaryotic two domain clade "E" sub-subfamily.</text>
</comment>
<evidence type="ECO:0000313" key="20">
    <source>
        <dbReference type="EMBL" id="KAF2133276.1"/>
    </source>
</evidence>
<keyword evidence="21" id="KW-1185">Reference proteome</keyword>
<feature type="binding site" description="in other chain" evidence="16">
    <location>
        <begin position="564"/>
        <end position="566"/>
    </location>
    <ligand>
        <name>beta-D-fructose 2,6-bisphosphate</name>
        <dbReference type="ChEBI" id="CHEBI:58579"/>
        <note>allosteric activator; ligand shared between dimeric partners</note>
    </ligand>
</feature>
<feature type="binding site" description="in other chain" evidence="16">
    <location>
        <begin position="519"/>
        <end position="523"/>
    </location>
    <ligand>
        <name>beta-D-fructose 2,6-bisphosphate</name>
        <dbReference type="ChEBI" id="CHEBI:58579"/>
        <note>allosteric activator; ligand shared between dimeric partners</note>
    </ligand>
</feature>
<dbReference type="InterPro" id="IPR022953">
    <property type="entry name" value="ATP_PFK"/>
</dbReference>
<evidence type="ECO:0000256" key="1">
    <source>
        <dbReference type="ARBA" id="ARBA00001946"/>
    </source>
</evidence>
<evidence type="ECO:0000256" key="11">
    <source>
        <dbReference type="ARBA" id="ARBA00022777"/>
    </source>
</evidence>
<feature type="binding site" description="in other chain" evidence="16">
    <location>
        <begin position="297"/>
        <end position="300"/>
    </location>
    <ligand>
        <name>substrate</name>
        <note>ligand shared between dimeric partners</note>
    </ligand>
</feature>
<accession>A0A6A6AP16</accession>
<feature type="region of interest" description="Disordered" evidence="18">
    <location>
        <begin position="747"/>
        <end position="774"/>
    </location>
</feature>
<dbReference type="PROSITE" id="PS00433">
    <property type="entry name" value="PHOSPHOFRUCTOKINASE"/>
    <property type="match status" value="1"/>
</dbReference>
<dbReference type="Gene3D" id="3.40.50.460">
    <property type="entry name" value="Phosphofructokinase domain"/>
    <property type="match status" value="2"/>
</dbReference>
<keyword evidence="11 16" id="KW-0418">Kinase</keyword>
<feature type="binding site" evidence="16">
    <location>
        <begin position="117"/>
        <end position="120"/>
    </location>
    <ligand>
        <name>ATP</name>
        <dbReference type="ChEBI" id="CHEBI:30616"/>
    </ligand>
</feature>
<dbReference type="RefSeq" id="XP_033527663.1">
    <property type="nucleotide sequence ID" value="XM_033663154.1"/>
</dbReference>
<comment type="catalytic activity">
    <reaction evidence="15 16 17">
        <text>beta-D-fructose 6-phosphate + ATP = beta-D-fructose 1,6-bisphosphate + ADP + H(+)</text>
        <dbReference type="Rhea" id="RHEA:16109"/>
        <dbReference type="ChEBI" id="CHEBI:15378"/>
        <dbReference type="ChEBI" id="CHEBI:30616"/>
        <dbReference type="ChEBI" id="CHEBI:32966"/>
        <dbReference type="ChEBI" id="CHEBI:57634"/>
        <dbReference type="ChEBI" id="CHEBI:456216"/>
        <dbReference type="EC" id="2.7.1.11"/>
    </reaction>
</comment>
<evidence type="ECO:0000256" key="10">
    <source>
        <dbReference type="ARBA" id="ARBA00022741"/>
    </source>
</evidence>
<evidence type="ECO:0000256" key="15">
    <source>
        <dbReference type="ARBA" id="ARBA00048070"/>
    </source>
</evidence>
<feature type="binding site" evidence="16">
    <location>
        <position position="557"/>
    </location>
    <ligand>
        <name>beta-D-fructose 2,6-bisphosphate</name>
        <dbReference type="ChEBI" id="CHEBI:58579"/>
        <note>allosteric activator; ligand shared between dimeric partners</note>
    </ligand>
</feature>
<feature type="binding site" description="in other chain" evidence="16">
    <location>
        <begin position="163"/>
        <end position="165"/>
    </location>
    <ligand>
        <name>substrate</name>
        <note>ligand shared between dimeric partners</note>
    </ligand>
</feature>
<dbReference type="Gene3D" id="3.40.50.450">
    <property type="match status" value="2"/>
</dbReference>
<dbReference type="InterPro" id="IPR000023">
    <property type="entry name" value="Phosphofructokinase_dom"/>
</dbReference>
<dbReference type="GO" id="GO:1902600">
    <property type="term" value="P:proton transmembrane transport"/>
    <property type="evidence" value="ECO:0007669"/>
    <property type="project" value="UniProtKB-ARBA"/>
</dbReference>
<dbReference type="Pfam" id="PF00365">
    <property type="entry name" value="PFK"/>
    <property type="match status" value="2"/>
</dbReference>
<dbReference type="NCBIfam" id="TIGR02478">
    <property type="entry name" value="6PF1K_euk"/>
    <property type="match status" value="1"/>
</dbReference>
<dbReference type="GO" id="GO:0042802">
    <property type="term" value="F:identical protein binding"/>
    <property type="evidence" value="ECO:0007669"/>
    <property type="project" value="TreeGrafter"/>
</dbReference>
<feature type="binding site" evidence="16">
    <location>
        <position position="650"/>
    </location>
    <ligand>
        <name>beta-D-fructose 2,6-bisphosphate</name>
        <dbReference type="ChEBI" id="CHEBI:58579"/>
        <note>allosteric activator; ligand shared between dimeric partners</note>
    </ligand>
</feature>
<dbReference type="GO" id="GO:0005524">
    <property type="term" value="F:ATP binding"/>
    <property type="evidence" value="ECO:0007669"/>
    <property type="project" value="UniProtKB-KW"/>
</dbReference>
<dbReference type="PRINTS" id="PR00476">
    <property type="entry name" value="PHFRCTKINASE"/>
</dbReference>
<evidence type="ECO:0000256" key="18">
    <source>
        <dbReference type="SAM" id="MobiDB-lite"/>
    </source>
</evidence>
<dbReference type="InterPro" id="IPR035966">
    <property type="entry name" value="PKF_sf"/>
</dbReference>
<dbReference type="EC" id="2.7.1.11" evidence="16"/>
<keyword evidence="7 16" id="KW-0021">Allosteric enzyme</keyword>
<comment type="function">
    <text evidence="2 16">Catalyzes the phosphorylation of D-fructose 6-phosphate to fructose 1,6-bisphosphate by ATP, the first committing step of glycolysis.</text>
</comment>
<dbReference type="Proteomes" id="UP000799771">
    <property type="component" value="Unassembled WGS sequence"/>
</dbReference>
<feature type="binding site" description="in other chain" evidence="16">
    <location>
        <position position="263"/>
    </location>
    <ligand>
        <name>substrate</name>
        <note>ligand shared between dimeric partners</note>
    </ligand>
</feature>
<feature type="domain" description="Phosphofructokinase" evidence="19">
    <location>
        <begin position="404"/>
        <end position="682"/>
    </location>
</feature>
<gene>
    <name evidence="20" type="ORF">P153DRAFT_281699</name>
</gene>
<feature type="region of interest" description="Interdomain linker" evidence="16">
    <location>
        <begin position="390"/>
        <end position="403"/>
    </location>
</feature>
<dbReference type="FunFam" id="3.40.50.460:FF:000008">
    <property type="entry name" value="ATP-dependent 6-phosphofructokinase"/>
    <property type="match status" value="1"/>
</dbReference>
<evidence type="ECO:0000256" key="14">
    <source>
        <dbReference type="ARBA" id="ARBA00023152"/>
    </source>
</evidence>
<evidence type="ECO:0000256" key="16">
    <source>
        <dbReference type="HAMAP-Rule" id="MF_03184"/>
    </source>
</evidence>
<dbReference type="GO" id="GO:0005945">
    <property type="term" value="C:6-phosphofructokinase complex"/>
    <property type="evidence" value="ECO:0007669"/>
    <property type="project" value="TreeGrafter"/>
</dbReference>
<dbReference type="AlphaFoldDB" id="A0A6A6AP16"/>
<keyword evidence="14 16" id="KW-0324">Glycolysis</keyword>
<dbReference type="GO" id="GO:0005741">
    <property type="term" value="C:mitochondrial outer membrane"/>
    <property type="evidence" value="ECO:0007669"/>
    <property type="project" value="UniProtKB-SubCell"/>
</dbReference>
<evidence type="ECO:0000256" key="12">
    <source>
        <dbReference type="ARBA" id="ARBA00022840"/>
    </source>
</evidence>
<dbReference type="GO" id="GO:0016208">
    <property type="term" value="F:AMP binding"/>
    <property type="evidence" value="ECO:0007669"/>
    <property type="project" value="TreeGrafter"/>
</dbReference>
<dbReference type="FunFam" id="3.40.50.450:FF:000010">
    <property type="entry name" value="ATP-dependent 6-phosphofructokinase"/>
    <property type="match status" value="1"/>
</dbReference>
<evidence type="ECO:0000256" key="17">
    <source>
        <dbReference type="PIRNR" id="PIRNR000533"/>
    </source>
</evidence>
<protein>
    <recommendedName>
        <fullName evidence="16">ATP-dependent 6-phosphofructokinase</fullName>
        <shortName evidence="16">ATP-PFK</shortName>
        <shortName evidence="16">Phosphofructokinase</shortName>
        <ecNumber evidence="16">2.7.1.11</ecNumber>
    </recommendedName>
    <alternativeName>
        <fullName evidence="16">Phosphohexokinase</fullName>
    </alternativeName>
</protein>
<evidence type="ECO:0000256" key="3">
    <source>
        <dbReference type="ARBA" id="ARBA00004496"/>
    </source>
</evidence>
<evidence type="ECO:0000256" key="6">
    <source>
        <dbReference type="ARBA" id="ARBA00022490"/>
    </source>
</evidence>
<keyword evidence="8 16" id="KW-0808">Transferase</keyword>
<evidence type="ECO:0000256" key="8">
    <source>
        <dbReference type="ARBA" id="ARBA00022679"/>
    </source>
</evidence>
<dbReference type="EMBL" id="ML977499">
    <property type="protein sequence ID" value="KAF2133276.1"/>
    <property type="molecule type" value="Genomic_DNA"/>
</dbReference>
<feature type="binding site" evidence="16">
    <location>
        <begin position="87"/>
        <end position="88"/>
    </location>
    <ligand>
        <name>ATP</name>
        <dbReference type="ChEBI" id="CHEBI:30616"/>
    </ligand>
</feature>
<keyword evidence="10 16" id="KW-0547">Nucleotide-binding</keyword>
<feature type="binding site" description="in other chain" evidence="16">
    <location>
        <begin position="656"/>
        <end position="659"/>
    </location>
    <ligand>
        <name>beta-D-fructose 2,6-bisphosphate</name>
        <dbReference type="ChEBI" id="CHEBI:58579"/>
        <note>allosteric activator; ligand shared between dimeric partners</note>
    </ligand>
</feature>
<feature type="domain" description="Phosphofructokinase" evidence="19">
    <location>
        <begin position="16"/>
        <end position="323"/>
    </location>
</feature>
<evidence type="ECO:0000256" key="5">
    <source>
        <dbReference type="ARBA" id="ARBA00004679"/>
    </source>
</evidence>
<feature type="binding site" evidence="16">
    <location>
        <position position="24"/>
    </location>
    <ligand>
        <name>ATP</name>
        <dbReference type="ChEBI" id="CHEBI:30616"/>
    </ligand>
</feature>
<dbReference type="OrthoDB" id="537915at2759"/>
<sequence>MAPTDLPPPLEGKKRRIGVMTSGGDAPGMNGAVRAVVRMAIHNNCEAYAIYEGYDGLVKGGDMIKEMHWEDVRGFLSEGGTLIGTARCMEFMQRDGRRKAAKNMIVKGIDALIICGGDGSLTGADKFRDEWPSLLDELVQGKELTEEQIQPFKHLNIVGLVGSIDNDLSMTDATIGCYTSLGRICEAIDSVDTTAVSHQRAFVIEVMGRHCGWLALSAGVATGADFVFTPENPPYEGWEAEMCQQIKKQRAMGKRKTIVVVAEGAIDRNLNKITPQQVKDILSNEAKLDTRITTLGHVQRGGTPCAYDRMLSTLQGAEAVNAVLEATPDTPSPVICMQENKIVRRPLLEAVAQTKEVAVAIGNKDFHRAMELRDTEFEEQYKSYHITTAADQPDLLLPENKRMRVGIIHVGAPAGGMNAATRAAVAYCIARGHTPIALHNGFPGIIRHHSDKPMGAVRDIKWIDAETWASKGGSEIGTNRGLPSEDLETVALVFSKYNIQSLFVVGGFEAFTAVIIPATISNNVPGTEYSIGSDTCLNALIQYSDACRQSASASRRRVFVIETQGGESGYIATVAGLSIGALAVYTPEEGINIKMLDRDMDHLTEVFKQDKGNSRSGKVILVNEKASKTYSVQIIAQMIAEAGKGKFESRHGVPGHFQQGTTPSPMDRVRAVRFATKAMQHIEAFAGLDPDAVEDDPMSVSVVGIKGSKLLFSPMETVERKETEWHRRRPKHEFWMALKKTVDTLSGRPQVHVDGPLDVDPVSGRPRGATVVGT</sequence>